<dbReference type="PANTHER" id="PTHR45707">
    <property type="entry name" value="C2 CALCIUM/LIPID-BINDING PLANT PHOSPHORIBOSYLTRANSFERASE FAMILY PROTEIN"/>
    <property type="match status" value="1"/>
</dbReference>
<gene>
    <name evidence="2" type="ORF">BAE44_0008340</name>
</gene>
<dbReference type="GO" id="GO:0004672">
    <property type="term" value="F:protein kinase activity"/>
    <property type="evidence" value="ECO:0007669"/>
    <property type="project" value="InterPro"/>
</dbReference>
<dbReference type="SUPFAM" id="SSF56112">
    <property type="entry name" value="Protein kinase-like (PK-like)"/>
    <property type="match status" value="1"/>
</dbReference>
<dbReference type="OrthoDB" id="28230at2759"/>
<feature type="domain" description="Protein kinase" evidence="1">
    <location>
        <begin position="1"/>
        <end position="55"/>
    </location>
</feature>
<dbReference type="Proteomes" id="UP000095767">
    <property type="component" value="Unassembled WGS sequence"/>
</dbReference>
<dbReference type="EMBL" id="LWDX02025151">
    <property type="protein sequence ID" value="OEL30640.1"/>
    <property type="molecule type" value="Genomic_DNA"/>
</dbReference>
<dbReference type="Gene3D" id="1.10.510.10">
    <property type="entry name" value="Transferase(Phosphotransferase) domain 1"/>
    <property type="match status" value="1"/>
</dbReference>
<proteinExistence type="predicted"/>
<dbReference type="InterPro" id="IPR000719">
    <property type="entry name" value="Prot_kinase_dom"/>
</dbReference>
<name>A0A1E5W000_9POAL</name>
<evidence type="ECO:0000313" key="3">
    <source>
        <dbReference type="Proteomes" id="UP000095767"/>
    </source>
</evidence>
<organism evidence="2 3">
    <name type="scientific">Dichanthelium oligosanthes</name>
    <dbReference type="NCBI Taxonomy" id="888268"/>
    <lineage>
        <taxon>Eukaryota</taxon>
        <taxon>Viridiplantae</taxon>
        <taxon>Streptophyta</taxon>
        <taxon>Embryophyta</taxon>
        <taxon>Tracheophyta</taxon>
        <taxon>Spermatophyta</taxon>
        <taxon>Magnoliopsida</taxon>
        <taxon>Liliopsida</taxon>
        <taxon>Poales</taxon>
        <taxon>Poaceae</taxon>
        <taxon>PACMAD clade</taxon>
        <taxon>Panicoideae</taxon>
        <taxon>Panicodae</taxon>
        <taxon>Paniceae</taxon>
        <taxon>Dichantheliinae</taxon>
        <taxon>Dichanthelium</taxon>
    </lineage>
</organism>
<dbReference type="PANTHER" id="PTHR45707:SF80">
    <property type="entry name" value="PROTEIN KINASE DOMAIN-CONTAINING PROTEIN"/>
    <property type="match status" value="1"/>
</dbReference>
<dbReference type="AlphaFoldDB" id="A0A1E5W000"/>
<comment type="caution">
    <text evidence="2">The sequence shown here is derived from an EMBL/GenBank/DDBJ whole genome shotgun (WGS) entry which is preliminary data.</text>
</comment>
<dbReference type="GO" id="GO:0005524">
    <property type="term" value="F:ATP binding"/>
    <property type="evidence" value="ECO:0007669"/>
    <property type="project" value="InterPro"/>
</dbReference>
<dbReference type="PROSITE" id="PS50011">
    <property type="entry name" value="PROTEIN_KINASE_DOM"/>
    <property type="match status" value="1"/>
</dbReference>
<reference evidence="2 3" key="1">
    <citation type="submission" date="2016-09" db="EMBL/GenBank/DDBJ databases">
        <title>The draft genome of Dichanthelium oligosanthes: A C3 panicoid grass species.</title>
        <authorList>
            <person name="Studer A.J."/>
            <person name="Schnable J.C."/>
            <person name="Brutnell T.P."/>
        </authorList>
    </citation>
    <scope>NUCLEOTIDE SEQUENCE [LARGE SCALE GENOMIC DNA]</scope>
    <source>
        <strain evidence="3">cv. Kellogg 1175</strain>
        <tissue evidence="2">Leaf</tissue>
    </source>
</reference>
<evidence type="ECO:0000313" key="2">
    <source>
        <dbReference type="EMBL" id="OEL30640.1"/>
    </source>
</evidence>
<protein>
    <recommendedName>
        <fullName evidence="1">Protein kinase domain-containing protein</fullName>
    </recommendedName>
</protein>
<sequence length="55" mass="6043">MITSHPCGTLGYLAPELYSGVITLKLDIYSLGVIFTEILIGQKEPSPVDDVRKHI</sequence>
<evidence type="ECO:0000259" key="1">
    <source>
        <dbReference type="PROSITE" id="PS50011"/>
    </source>
</evidence>
<keyword evidence="3" id="KW-1185">Reference proteome</keyword>
<dbReference type="InterPro" id="IPR011009">
    <property type="entry name" value="Kinase-like_dom_sf"/>
</dbReference>
<accession>A0A1E5W000</accession>